<dbReference type="AlphaFoldDB" id="A0A1E1WBR9"/>
<dbReference type="EMBL" id="GDQN01006616">
    <property type="protein sequence ID" value="JAT84438.1"/>
    <property type="molecule type" value="Transcribed_RNA"/>
</dbReference>
<evidence type="ECO:0000313" key="2">
    <source>
        <dbReference type="EMBL" id="JAT84438.1"/>
    </source>
</evidence>
<organism evidence="2">
    <name type="scientific">Pectinophora gossypiella</name>
    <name type="common">Cotton pink bollworm</name>
    <name type="synonym">Depressaria gossypiella</name>
    <dbReference type="NCBI Taxonomy" id="13191"/>
    <lineage>
        <taxon>Eukaryota</taxon>
        <taxon>Metazoa</taxon>
        <taxon>Ecdysozoa</taxon>
        <taxon>Arthropoda</taxon>
        <taxon>Hexapoda</taxon>
        <taxon>Insecta</taxon>
        <taxon>Pterygota</taxon>
        <taxon>Neoptera</taxon>
        <taxon>Endopterygota</taxon>
        <taxon>Lepidoptera</taxon>
        <taxon>Glossata</taxon>
        <taxon>Ditrysia</taxon>
        <taxon>Gelechioidea</taxon>
        <taxon>Gelechiidae</taxon>
        <taxon>Apatetrinae</taxon>
        <taxon>Pectinophora</taxon>
    </lineage>
</organism>
<evidence type="ECO:0000259" key="1">
    <source>
        <dbReference type="Pfam" id="PF22936"/>
    </source>
</evidence>
<dbReference type="Pfam" id="PF22936">
    <property type="entry name" value="Pol_BBD"/>
    <property type="match status" value="1"/>
</dbReference>
<protein>
    <recommendedName>
        <fullName evidence="1">Retrovirus-related Pol polyprotein from transposon TNT 1-94-like beta-barrel domain-containing protein</fullName>
    </recommendedName>
</protein>
<dbReference type="InterPro" id="IPR054722">
    <property type="entry name" value="PolX-like_BBD"/>
</dbReference>
<proteinExistence type="predicted"/>
<name>A0A1E1WBR9_PECGO</name>
<feature type="domain" description="Retrovirus-related Pol polyprotein from transposon TNT 1-94-like beta-barrel" evidence="1">
    <location>
        <begin position="1"/>
        <end position="65"/>
    </location>
</feature>
<feature type="non-terminal residue" evidence="2">
    <location>
        <position position="130"/>
    </location>
</feature>
<gene>
    <name evidence="2" type="ORF">g.4577</name>
</gene>
<accession>A0A1E1WBR9</accession>
<sequence length="130" mass="14816">MTADKTILCDIQEHSTNIGIAKKNNKIKSKGKGRIQTDRRDLSDVLYVPQLQANLMSVNIITEKGEVLFTRKEVKIRQKDIVITGKKNENGLYTVKLNIEKEEASQITCQKENAQEWHVKLGHPGKDKMK</sequence>
<reference evidence="2" key="1">
    <citation type="submission" date="2015-09" db="EMBL/GenBank/DDBJ databases">
        <title>De novo assembly of Pectinophora gossypiella (Pink Bollworm) gut transcriptome.</title>
        <authorList>
            <person name="Tassone E.E."/>
        </authorList>
    </citation>
    <scope>NUCLEOTIDE SEQUENCE</scope>
</reference>